<dbReference type="RefSeq" id="WP_118222213.1">
    <property type="nucleotide sequence ID" value="NZ_JADNIJ010000016.1"/>
</dbReference>
<accession>A0A414L9Q8</accession>
<dbReference type="AlphaFoldDB" id="A0A414L9Q8"/>
<sequence length="103" mass="12103">MKKIAWFKHPNDLSNDKRLSALIDHEGGRGFGTYLYAINRTTTHPQKMAWKLIDNYQTTDKELPNNLETLCKNKEKQYNDNNLNISNESRKPTLARVRVEKIR</sequence>
<proteinExistence type="predicted"/>
<reference evidence="1 2" key="1">
    <citation type="submission" date="2018-08" db="EMBL/GenBank/DDBJ databases">
        <title>A genome reference for cultivated species of the human gut microbiota.</title>
        <authorList>
            <person name="Zou Y."/>
            <person name="Xue W."/>
            <person name="Luo G."/>
        </authorList>
    </citation>
    <scope>NUCLEOTIDE SEQUENCE [LARGE SCALE GENOMIC DNA]</scope>
    <source>
        <strain evidence="1 2">AM27-17</strain>
    </source>
</reference>
<comment type="caution">
    <text evidence="1">The sequence shown here is derived from an EMBL/GenBank/DDBJ whole genome shotgun (WGS) entry which is preliminary data.</text>
</comment>
<evidence type="ECO:0000313" key="1">
    <source>
        <dbReference type="EMBL" id="RHE91509.1"/>
    </source>
</evidence>
<protein>
    <submittedName>
        <fullName evidence="1">Uncharacterized protein</fullName>
    </submittedName>
</protein>
<dbReference type="Proteomes" id="UP000285650">
    <property type="component" value="Unassembled WGS sequence"/>
</dbReference>
<dbReference type="EMBL" id="QSKV01000007">
    <property type="protein sequence ID" value="RHE91509.1"/>
    <property type="molecule type" value="Genomic_DNA"/>
</dbReference>
<evidence type="ECO:0000313" key="2">
    <source>
        <dbReference type="Proteomes" id="UP000285650"/>
    </source>
</evidence>
<organism evidence="1 2">
    <name type="scientific">Bacteroides intestinalis</name>
    <dbReference type="NCBI Taxonomy" id="329854"/>
    <lineage>
        <taxon>Bacteria</taxon>
        <taxon>Pseudomonadati</taxon>
        <taxon>Bacteroidota</taxon>
        <taxon>Bacteroidia</taxon>
        <taxon>Bacteroidales</taxon>
        <taxon>Bacteroidaceae</taxon>
        <taxon>Bacteroides</taxon>
    </lineage>
</organism>
<name>A0A414L9Q8_9BACE</name>
<gene>
    <name evidence="1" type="ORF">DW712_11980</name>
</gene>